<organism evidence="1 2">
    <name type="scientific">Aspergillus lentulus</name>
    <dbReference type="NCBI Taxonomy" id="293939"/>
    <lineage>
        <taxon>Eukaryota</taxon>
        <taxon>Fungi</taxon>
        <taxon>Dikarya</taxon>
        <taxon>Ascomycota</taxon>
        <taxon>Pezizomycotina</taxon>
        <taxon>Eurotiomycetes</taxon>
        <taxon>Eurotiomycetidae</taxon>
        <taxon>Eurotiales</taxon>
        <taxon>Aspergillaceae</taxon>
        <taxon>Aspergillus</taxon>
        <taxon>Aspergillus subgen. Fumigati</taxon>
    </lineage>
</organism>
<evidence type="ECO:0000313" key="1">
    <source>
        <dbReference type="EMBL" id="GFF70378.1"/>
    </source>
</evidence>
<sequence length="144" mass="15873">MLQIKLTSDGKPGQWCAWASTYVQDKYNDRTAKYDQSLAINGRVVSTLFTVSPHFCAAADTEKRRLRHALGYGTGVECEDDMCHHGIAGAHQYLKTKIIVKTLDKKFGHTLAIGEATSSPLTTPDGGKAWTLGRVHINARTLNR</sequence>
<keyword evidence="2" id="KW-1185">Reference proteome</keyword>
<dbReference type="EMBL" id="BLKI01000013">
    <property type="protein sequence ID" value="GFF70378.1"/>
    <property type="molecule type" value="Genomic_DNA"/>
</dbReference>
<protein>
    <submittedName>
        <fullName evidence="1">Uncharacterized protein</fullName>
    </submittedName>
</protein>
<accession>A0ABQ1A0D7</accession>
<gene>
    <name evidence="1" type="ORF">IFM60648_03158</name>
</gene>
<reference evidence="1 2" key="1">
    <citation type="submission" date="2020-01" db="EMBL/GenBank/DDBJ databases">
        <title>Draft genome sequence of Aspergillus lentulus IFM 60648.</title>
        <authorList>
            <person name="Takahashi H."/>
            <person name="Yaguchi T."/>
        </authorList>
    </citation>
    <scope>NUCLEOTIDE SEQUENCE [LARGE SCALE GENOMIC DNA]</scope>
    <source>
        <strain evidence="1 2">IFM 60648</strain>
    </source>
</reference>
<proteinExistence type="predicted"/>
<name>A0ABQ1A0D7_ASPLE</name>
<dbReference type="Proteomes" id="UP000465220">
    <property type="component" value="Unassembled WGS sequence"/>
</dbReference>
<evidence type="ECO:0000313" key="2">
    <source>
        <dbReference type="Proteomes" id="UP000465220"/>
    </source>
</evidence>
<comment type="caution">
    <text evidence="1">The sequence shown here is derived from an EMBL/GenBank/DDBJ whole genome shotgun (WGS) entry which is preliminary data.</text>
</comment>